<organism evidence="1 2">
    <name type="scientific">Araneus ventricosus</name>
    <name type="common">Orbweaver spider</name>
    <name type="synonym">Epeira ventricosa</name>
    <dbReference type="NCBI Taxonomy" id="182803"/>
    <lineage>
        <taxon>Eukaryota</taxon>
        <taxon>Metazoa</taxon>
        <taxon>Ecdysozoa</taxon>
        <taxon>Arthropoda</taxon>
        <taxon>Chelicerata</taxon>
        <taxon>Arachnida</taxon>
        <taxon>Araneae</taxon>
        <taxon>Araneomorphae</taxon>
        <taxon>Entelegynae</taxon>
        <taxon>Araneoidea</taxon>
        <taxon>Araneidae</taxon>
        <taxon>Araneus</taxon>
    </lineage>
</organism>
<gene>
    <name evidence="1" type="ORF">AVEN_259920_1</name>
</gene>
<evidence type="ECO:0000313" key="2">
    <source>
        <dbReference type="Proteomes" id="UP000499080"/>
    </source>
</evidence>
<accession>A0A4Y2MM31</accession>
<dbReference type="OrthoDB" id="10062343at2759"/>
<comment type="caution">
    <text evidence="1">The sequence shown here is derived from an EMBL/GenBank/DDBJ whole genome shotgun (WGS) entry which is preliminary data.</text>
</comment>
<keyword evidence="2" id="KW-1185">Reference proteome</keyword>
<dbReference type="PANTHER" id="PTHR46601">
    <property type="entry name" value="ULP_PROTEASE DOMAIN-CONTAINING PROTEIN"/>
    <property type="match status" value="1"/>
</dbReference>
<protein>
    <submittedName>
        <fullName evidence="1">Uncharacterized protein</fullName>
    </submittedName>
</protein>
<sequence length="242" mass="27745">MLNENGITSCPHPKPGRAFDSATADLVKEFYQNDEISRQMPGKKGFVSVKKDGKRVHVQKHLILSILRESYVLFKEHYPDKRIGFSKFCQPRHKYCIILGSSGTHSVCVGTIHQNAKLMMSQCKIPELANGELPIKTYKDVTSRIICKTPTSKCYFTSSVNCKGNDDLKARFEEAFQLNSIEHMSFKQKCVLETIIKSTEEFLDNLLQFAETFKTFFHCYTKVFLFATLKRKFTSNSMHCTL</sequence>
<dbReference type="EMBL" id="BGPR01007419">
    <property type="protein sequence ID" value="GBN26696.1"/>
    <property type="molecule type" value="Genomic_DNA"/>
</dbReference>
<dbReference type="Proteomes" id="UP000499080">
    <property type="component" value="Unassembled WGS sequence"/>
</dbReference>
<evidence type="ECO:0000313" key="1">
    <source>
        <dbReference type="EMBL" id="GBN26696.1"/>
    </source>
</evidence>
<dbReference type="PANTHER" id="PTHR46601:SF1">
    <property type="entry name" value="ADF-H DOMAIN-CONTAINING PROTEIN"/>
    <property type="match status" value="1"/>
</dbReference>
<reference evidence="1 2" key="1">
    <citation type="journal article" date="2019" name="Sci. Rep.">
        <title>Orb-weaving spider Araneus ventricosus genome elucidates the spidroin gene catalogue.</title>
        <authorList>
            <person name="Kono N."/>
            <person name="Nakamura H."/>
            <person name="Ohtoshi R."/>
            <person name="Moran D.A.P."/>
            <person name="Shinohara A."/>
            <person name="Yoshida Y."/>
            <person name="Fujiwara M."/>
            <person name="Mori M."/>
            <person name="Tomita M."/>
            <person name="Arakawa K."/>
        </authorList>
    </citation>
    <scope>NUCLEOTIDE SEQUENCE [LARGE SCALE GENOMIC DNA]</scope>
</reference>
<dbReference type="AlphaFoldDB" id="A0A4Y2MM31"/>
<name>A0A4Y2MM31_ARAVE</name>
<proteinExistence type="predicted"/>